<accession>A5EWJ0</accession>
<dbReference type="KEGG" id="dno:DNO_0178"/>
<proteinExistence type="predicted"/>
<dbReference type="Proteomes" id="UP000000248">
    <property type="component" value="Chromosome"/>
</dbReference>
<sequence length="32" mass="3789">MTSQALKFGWKWLRSVALHSKFNRQQIKVEGN</sequence>
<name>A5EWJ0_DICNV</name>
<gene>
    <name evidence="1" type="primary">vrlN</name>
    <name evidence="1" type="ordered locus">DNO_0178</name>
</gene>
<keyword evidence="2" id="KW-1185">Reference proteome</keyword>
<dbReference type="HOGENOM" id="CLU_3389142_0_0_6"/>
<protein>
    <submittedName>
        <fullName evidence="1">Uncharacterized protein</fullName>
    </submittedName>
</protein>
<dbReference type="AlphaFoldDB" id="A5EWJ0"/>
<evidence type="ECO:0000313" key="2">
    <source>
        <dbReference type="Proteomes" id="UP000000248"/>
    </source>
</evidence>
<dbReference type="EMBL" id="CP000513">
    <property type="protein sequence ID" value="ABQ13181.1"/>
    <property type="molecule type" value="Genomic_DNA"/>
</dbReference>
<organism evidence="1 2">
    <name type="scientific">Dichelobacter nodosus (strain VCS1703A)</name>
    <dbReference type="NCBI Taxonomy" id="246195"/>
    <lineage>
        <taxon>Bacteria</taxon>
        <taxon>Pseudomonadati</taxon>
        <taxon>Pseudomonadota</taxon>
        <taxon>Gammaproteobacteria</taxon>
        <taxon>Cardiobacteriales</taxon>
        <taxon>Cardiobacteriaceae</taxon>
        <taxon>Dichelobacter</taxon>
    </lineage>
</organism>
<evidence type="ECO:0000313" key="1">
    <source>
        <dbReference type="EMBL" id="ABQ13181.1"/>
    </source>
</evidence>
<reference evidence="1 2" key="1">
    <citation type="journal article" date="2007" name="Nat. Biotechnol.">
        <title>Genome sequence and identification of candidate vaccine antigens from the animal pathogen Dichelobacter nodosus.</title>
        <authorList>
            <person name="Myers G.S."/>
            <person name="Parker D."/>
            <person name="Al-Hasani K."/>
            <person name="Kennan R.M."/>
            <person name="Seemann T."/>
            <person name="Ren Q."/>
            <person name="Badger J.H."/>
            <person name="Selengut J.D."/>
            <person name="Deboy R.T."/>
            <person name="Tettelin H."/>
            <person name="Boyce J.D."/>
            <person name="McCarl V.P."/>
            <person name="Han X."/>
            <person name="Nelson W.C."/>
            <person name="Madupu R."/>
            <person name="Mohamoud Y."/>
            <person name="Holley T."/>
            <person name="Fedorova N."/>
            <person name="Khouri H."/>
            <person name="Bottomley S.P."/>
            <person name="Whittington R.J."/>
            <person name="Adler B."/>
            <person name="Songer J.G."/>
            <person name="Rood J.I."/>
            <person name="Paulsen I.T."/>
        </authorList>
    </citation>
    <scope>NUCLEOTIDE SEQUENCE [LARGE SCALE GENOMIC DNA]</scope>
    <source>
        <strain evidence="1 2">VCS1703A</strain>
    </source>
</reference>